<dbReference type="HOGENOM" id="CLU_2766134_0_0_2"/>
<proteinExistence type="predicted"/>
<dbReference type="RefSeq" id="WP_048179134.1">
    <property type="nucleotide sequence ID" value="NZ_CP009508.1"/>
</dbReference>
<dbReference type="Proteomes" id="UP000033123">
    <property type="component" value="Chromosome"/>
</dbReference>
<organism evidence="2 3">
    <name type="scientific">Methanosarcina siciliae C2J</name>
    <dbReference type="NCBI Taxonomy" id="1434118"/>
    <lineage>
        <taxon>Archaea</taxon>
        <taxon>Methanobacteriati</taxon>
        <taxon>Methanobacteriota</taxon>
        <taxon>Stenosarchaea group</taxon>
        <taxon>Methanomicrobia</taxon>
        <taxon>Methanosarcinales</taxon>
        <taxon>Methanosarcinaceae</taxon>
        <taxon>Methanosarcina</taxon>
    </lineage>
</organism>
<dbReference type="KEGG" id="msj:MSSAC_0241"/>
<reference evidence="2 3" key="1">
    <citation type="submission" date="2014-07" db="EMBL/GenBank/DDBJ databases">
        <title>Methanogenic archaea and the global carbon cycle.</title>
        <authorList>
            <person name="Henriksen J.R."/>
            <person name="Luke J."/>
            <person name="Reinhart S."/>
            <person name="Benedict M.N."/>
            <person name="Youngblut N.D."/>
            <person name="Metcalf M.E."/>
            <person name="Whitaker R.J."/>
            <person name="Metcalf W.W."/>
        </authorList>
    </citation>
    <scope>NUCLEOTIDE SEQUENCE [LARGE SCALE GENOMIC DNA]</scope>
    <source>
        <strain evidence="2 3">C2J</strain>
    </source>
</reference>
<dbReference type="EMBL" id="CP009508">
    <property type="protein sequence ID" value="AKB34831.1"/>
    <property type="molecule type" value="Genomic_DNA"/>
</dbReference>
<dbReference type="AlphaFoldDB" id="A0A0E3LC35"/>
<gene>
    <name evidence="2" type="ORF">MSSAC_0241</name>
</gene>
<protein>
    <submittedName>
        <fullName evidence="2">Uncharacterized protein</fullName>
    </submittedName>
</protein>
<accession>A0A0E3LC35</accession>
<evidence type="ECO:0000313" key="3">
    <source>
        <dbReference type="Proteomes" id="UP000033123"/>
    </source>
</evidence>
<sequence length="69" mass="7997">MSRRSVLIFSGLTTYDSKKLKRLNYRGPEILDKHGLFNEKNKKESENKTDAKPEGKEKSEKKSEKIKSP</sequence>
<evidence type="ECO:0000256" key="1">
    <source>
        <dbReference type="SAM" id="MobiDB-lite"/>
    </source>
</evidence>
<dbReference type="PATRIC" id="fig|1434118.4.peg.326"/>
<evidence type="ECO:0000313" key="2">
    <source>
        <dbReference type="EMBL" id="AKB34831.1"/>
    </source>
</evidence>
<name>A0A0E3LC35_9EURY</name>
<dbReference type="STRING" id="1434118.MSSAC_0241"/>
<feature type="region of interest" description="Disordered" evidence="1">
    <location>
        <begin position="31"/>
        <end position="69"/>
    </location>
</feature>
<dbReference type="GeneID" id="24869785"/>